<organism evidence="1 2">
    <name type="scientific">Streptomyces albus</name>
    <dbReference type="NCBI Taxonomy" id="1888"/>
    <lineage>
        <taxon>Bacteria</taxon>
        <taxon>Bacillati</taxon>
        <taxon>Actinomycetota</taxon>
        <taxon>Actinomycetes</taxon>
        <taxon>Kitasatosporales</taxon>
        <taxon>Streptomycetaceae</taxon>
        <taxon>Streptomyces</taxon>
    </lineage>
</organism>
<protein>
    <submittedName>
        <fullName evidence="1">Uncharacterized protein</fullName>
    </submittedName>
</protein>
<gene>
    <name evidence="1" type="ORF">D8771_23250</name>
</gene>
<sequence length="141" mass="14976">MRSPIALRHLAPRLATGAFILNSGMSKRGMDEENATGLHGMAKSTYPFLDKIPPTTFVRLLSRGEMALGAALLLPVVPTVLAGAGLVAFSSGLLGMYLRTPGMHEEGSLRPTQEGTALAKDVWMLGIGLGFVVDELSGRRK</sequence>
<reference evidence="1 2" key="1">
    <citation type="submission" date="2018-10" db="EMBL/GenBank/DDBJ databases">
        <title>Isolation of pseudouridimycin from Streptomyces albus DSM 40763.</title>
        <authorList>
            <person name="Rosenqvist P."/>
            <person name="Metsae-Ketelae M."/>
            <person name="Virta P."/>
        </authorList>
    </citation>
    <scope>NUCLEOTIDE SEQUENCE [LARGE SCALE GENOMIC DNA]</scope>
    <source>
        <strain evidence="1 2">DSM 40763</strain>
    </source>
</reference>
<accession>A0A6C1BX22</accession>
<evidence type="ECO:0000313" key="1">
    <source>
        <dbReference type="EMBL" id="TGG79660.1"/>
    </source>
</evidence>
<name>A0A6C1BX22_9ACTN</name>
<proteinExistence type="predicted"/>
<evidence type="ECO:0000313" key="2">
    <source>
        <dbReference type="Proteomes" id="UP000298111"/>
    </source>
</evidence>
<dbReference type="AlphaFoldDB" id="A0A6C1BX22"/>
<dbReference type="Proteomes" id="UP000298111">
    <property type="component" value="Unassembled WGS sequence"/>
</dbReference>
<dbReference type="EMBL" id="RCIY01000076">
    <property type="protein sequence ID" value="TGG79660.1"/>
    <property type="molecule type" value="Genomic_DNA"/>
</dbReference>
<dbReference type="GeneID" id="75185776"/>
<comment type="caution">
    <text evidence="1">The sequence shown here is derived from an EMBL/GenBank/DDBJ whole genome shotgun (WGS) entry which is preliminary data.</text>
</comment>
<dbReference type="RefSeq" id="WP_016473110.1">
    <property type="nucleotide sequence ID" value="NZ_BBQG01000013.1"/>
</dbReference>